<organism evidence="1 2">
    <name type="scientific">Iris pallida</name>
    <name type="common">Sweet iris</name>
    <dbReference type="NCBI Taxonomy" id="29817"/>
    <lineage>
        <taxon>Eukaryota</taxon>
        <taxon>Viridiplantae</taxon>
        <taxon>Streptophyta</taxon>
        <taxon>Embryophyta</taxon>
        <taxon>Tracheophyta</taxon>
        <taxon>Spermatophyta</taxon>
        <taxon>Magnoliopsida</taxon>
        <taxon>Liliopsida</taxon>
        <taxon>Asparagales</taxon>
        <taxon>Iridaceae</taxon>
        <taxon>Iridoideae</taxon>
        <taxon>Irideae</taxon>
        <taxon>Iris</taxon>
    </lineage>
</organism>
<reference evidence="1" key="2">
    <citation type="submission" date="2023-04" db="EMBL/GenBank/DDBJ databases">
        <authorList>
            <person name="Bruccoleri R.E."/>
            <person name="Oakeley E.J."/>
            <person name="Faust A.-M."/>
            <person name="Dessus-Babus S."/>
            <person name="Altorfer M."/>
            <person name="Burckhardt D."/>
            <person name="Oertli M."/>
            <person name="Naumann U."/>
            <person name="Petersen F."/>
            <person name="Wong J."/>
        </authorList>
    </citation>
    <scope>NUCLEOTIDE SEQUENCE</scope>
    <source>
        <strain evidence="1">GSM-AAB239-AS_SAM_17_03QT</strain>
        <tissue evidence="1">Leaf</tissue>
    </source>
</reference>
<dbReference type="EMBL" id="JANAVB010020599">
    <property type="protein sequence ID" value="KAJ6826857.1"/>
    <property type="molecule type" value="Genomic_DNA"/>
</dbReference>
<name>A0AAX6GES6_IRIPA</name>
<proteinExistence type="predicted"/>
<evidence type="ECO:0000313" key="1">
    <source>
        <dbReference type="EMBL" id="KAJ6826857.1"/>
    </source>
</evidence>
<sequence>MMEYLHLLPLDEGRRYTTSRPLLGRKINILLITTAVAFTSACNITIPNGGTS</sequence>
<accession>A0AAX6GES6</accession>
<protein>
    <submittedName>
        <fullName evidence="1">NACHT, LRR and PYD domains-containing protein 4E isoform X2</fullName>
    </submittedName>
</protein>
<gene>
    <name evidence="1" type="ORF">M6B38_369465</name>
</gene>
<keyword evidence="2" id="KW-1185">Reference proteome</keyword>
<comment type="caution">
    <text evidence="1">The sequence shown here is derived from an EMBL/GenBank/DDBJ whole genome shotgun (WGS) entry which is preliminary data.</text>
</comment>
<reference evidence="1" key="1">
    <citation type="journal article" date="2023" name="GigaByte">
        <title>Genome assembly of the bearded iris, Iris pallida Lam.</title>
        <authorList>
            <person name="Bruccoleri R.E."/>
            <person name="Oakeley E.J."/>
            <person name="Faust A.M.E."/>
            <person name="Altorfer M."/>
            <person name="Dessus-Babus S."/>
            <person name="Burckhardt D."/>
            <person name="Oertli M."/>
            <person name="Naumann U."/>
            <person name="Petersen F."/>
            <person name="Wong J."/>
        </authorList>
    </citation>
    <scope>NUCLEOTIDE SEQUENCE</scope>
    <source>
        <strain evidence="1">GSM-AAB239-AS_SAM_17_03QT</strain>
    </source>
</reference>
<evidence type="ECO:0000313" key="2">
    <source>
        <dbReference type="Proteomes" id="UP001140949"/>
    </source>
</evidence>
<dbReference type="AlphaFoldDB" id="A0AAX6GES6"/>
<dbReference type="Proteomes" id="UP001140949">
    <property type="component" value="Unassembled WGS sequence"/>
</dbReference>